<dbReference type="EMBL" id="UINC01002107">
    <property type="protein sequence ID" value="SUZ92981.1"/>
    <property type="molecule type" value="Genomic_DNA"/>
</dbReference>
<dbReference type="Pfam" id="PF13354">
    <property type="entry name" value="Beta-lactamase2"/>
    <property type="match status" value="1"/>
</dbReference>
<sequence length="368" mass="39890">MKNKILPFRLAVNWPRLEVAGPLLTLVLLVSIAVPTFAVPQLSRQGDRSGTMPPAGTIERLRGALLAIAQRFPGDVGVYVHHIESGMETGIDEDTPYGMASTYKVPILVELMTRVEAGDLSLDDRVAVEAEDQHIGSGLLSTLWAPGIEMSLRNIATFMIILSDNSATDMLIDRLGADQITAQMRSLGFQNIRVDRTTLELILDYQGVDYAPVANGTLQEINQHSRSNRPDAANILAVREGFYGGDKDKASARDMTELLVMISEGTAVSRGSSEVIMEILARTQTGANRLRGLLPPGYSIAHKTGTIGRIVNDVGVITMPGELGRFAISVFTFANEADTELGEHTIAEIARTAYDFFLFNAEVSGTSK</sequence>
<dbReference type="InterPro" id="IPR045155">
    <property type="entry name" value="Beta-lactam_cat"/>
</dbReference>
<dbReference type="GO" id="GO:0030655">
    <property type="term" value="P:beta-lactam antibiotic catabolic process"/>
    <property type="evidence" value="ECO:0007669"/>
    <property type="project" value="InterPro"/>
</dbReference>
<dbReference type="GO" id="GO:0008800">
    <property type="term" value="F:beta-lactamase activity"/>
    <property type="evidence" value="ECO:0007669"/>
    <property type="project" value="InterPro"/>
</dbReference>
<reference evidence="2" key="1">
    <citation type="submission" date="2018-05" db="EMBL/GenBank/DDBJ databases">
        <authorList>
            <person name="Lanie J.A."/>
            <person name="Ng W.-L."/>
            <person name="Kazmierczak K.M."/>
            <person name="Andrzejewski T.M."/>
            <person name="Davidsen T.M."/>
            <person name="Wayne K.J."/>
            <person name="Tettelin H."/>
            <person name="Glass J.I."/>
            <person name="Rusch D."/>
            <person name="Podicherti R."/>
            <person name="Tsui H.-C.T."/>
            <person name="Winkler M.E."/>
        </authorList>
    </citation>
    <scope>NUCLEOTIDE SEQUENCE</scope>
</reference>
<name>A0A381RP82_9ZZZZ</name>
<proteinExistence type="predicted"/>
<evidence type="ECO:0000313" key="2">
    <source>
        <dbReference type="EMBL" id="SUZ92981.1"/>
    </source>
</evidence>
<dbReference type="PANTHER" id="PTHR35333">
    <property type="entry name" value="BETA-LACTAMASE"/>
    <property type="match status" value="1"/>
</dbReference>
<accession>A0A381RP82</accession>
<dbReference type="PANTHER" id="PTHR35333:SF3">
    <property type="entry name" value="BETA-LACTAMASE-TYPE TRANSPEPTIDASE FOLD CONTAINING PROTEIN"/>
    <property type="match status" value="1"/>
</dbReference>
<dbReference type="GO" id="GO:0046677">
    <property type="term" value="P:response to antibiotic"/>
    <property type="evidence" value="ECO:0007669"/>
    <property type="project" value="InterPro"/>
</dbReference>
<dbReference type="InterPro" id="IPR012338">
    <property type="entry name" value="Beta-lactam/transpept-like"/>
</dbReference>
<organism evidence="2">
    <name type="scientific">marine metagenome</name>
    <dbReference type="NCBI Taxonomy" id="408172"/>
    <lineage>
        <taxon>unclassified sequences</taxon>
        <taxon>metagenomes</taxon>
        <taxon>ecological metagenomes</taxon>
    </lineage>
</organism>
<feature type="domain" description="Beta-lactamase class A catalytic" evidence="1">
    <location>
        <begin position="77"/>
        <end position="332"/>
    </location>
</feature>
<evidence type="ECO:0000259" key="1">
    <source>
        <dbReference type="Pfam" id="PF13354"/>
    </source>
</evidence>
<protein>
    <recommendedName>
        <fullName evidence="1">Beta-lactamase class A catalytic domain-containing protein</fullName>
    </recommendedName>
</protein>
<dbReference type="SUPFAM" id="SSF56601">
    <property type="entry name" value="beta-lactamase/transpeptidase-like"/>
    <property type="match status" value="1"/>
</dbReference>
<dbReference type="InterPro" id="IPR000871">
    <property type="entry name" value="Beta-lactam_class-A"/>
</dbReference>
<gene>
    <name evidence="2" type="ORF">METZ01_LOCUS45835</name>
</gene>
<dbReference type="Gene3D" id="3.40.710.10">
    <property type="entry name" value="DD-peptidase/beta-lactamase superfamily"/>
    <property type="match status" value="1"/>
</dbReference>
<dbReference type="AlphaFoldDB" id="A0A381RP82"/>